<dbReference type="AlphaFoldDB" id="A0A183GFQ7"/>
<dbReference type="Proteomes" id="UP000050761">
    <property type="component" value="Unassembled WGS sequence"/>
</dbReference>
<proteinExistence type="predicted"/>
<evidence type="ECO:0000256" key="2">
    <source>
        <dbReference type="SAM" id="Phobius"/>
    </source>
</evidence>
<keyword evidence="2" id="KW-0472">Membrane</keyword>
<evidence type="ECO:0000313" key="3">
    <source>
        <dbReference type="EMBL" id="VDP24060.1"/>
    </source>
</evidence>
<feature type="transmembrane region" description="Helical" evidence="2">
    <location>
        <begin position="104"/>
        <end position="127"/>
    </location>
</feature>
<reference evidence="3 4" key="1">
    <citation type="submission" date="2018-11" db="EMBL/GenBank/DDBJ databases">
        <authorList>
            <consortium name="Pathogen Informatics"/>
        </authorList>
    </citation>
    <scope>NUCLEOTIDE SEQUENCE [LARGE SCALE GENOMIC DNA]</scope>
</reference>
<reference evidence="5" key="2">
    <citation type="submission" date="2019-09" db="UniProtKB">
        <authorList>
            <consortium name="WormBaseParasite"/>
        </authorList>
    </citation>
    <scope>IDENTIFICATION</scope>
</reference>
<feature type="region of interest" description="Disordered" evidence="1">
    <location>
        <begin position="142"/>
        <end position="178"/>
    </location>
</feature>
<name>A0A183GFQ7_HELPZ</name>
<protein>
    <submittedName>
        <fullName evidence="3 5">Uncharacterized protein</fullName>
    </submittedName>
</protein>
<evidence type="ECO:0000313" key="4">
    <source>
        <dbReference type="Proteomes" id="UP000050761"/>
    </source>
</evidence>
<keyword evidence="4" id="KW-1185">Reference proteome</keyword>
<accession>A0A183GFQ7</accession>
<feature type="compositionally biased region" description="Basic and acidic residues" evidence="1">
    <location>
        <begin position="165"/>
        <end position="174"/>
    </location>
</feature>
<keyword evidence="2" id="KW-1133">Transmembrane helix</keyword>
<dbReference type="EMBL" id="UZAH01032827">
    <property type="protein sequence ID" value="VDP24060.1"/>
    <property type="molecule type" value="Genomic_DNA"/>
</dbReference>
<sequence length="264" mass="30039">MPRRPEKQRLAAGFISSYTISPSRPRTLPPHMVITSSQAQRGEPVAVVFTRRSVSTVSQNVLIGSSPRGSSAIEIIPNGRRRLRKRLIRMDEGGKAKAHSLAQLMWYIPTAAVVQCGVLFFVDFTLYGKIFFRSTNVTIETPRRSRNKRRQIRTPTQATKKTFSRHHEESPNRADRRRWGRKRYLQIGAEKPCTLSFPPPSLRENRYGQILRNENTPRNLTTTTYSGALRASGVDEMIQSTGSRESAPQLFRRKCPSLEAMELD</sequence>
<dbReference type="WBParaSite" id="HPBE_0002125001-mRNA-1">
    <property type="protein sequence ID" value="HPBE_0002125001-mRNA-1"/>
    <property type="gene ID" value="HPBE_0002125001"/>
</dbReference>
<accession>A0A3P8C0K7</accession>
<organism evidence="4 5">
    <name type="scientific">Heligmosomoides polygyrus</name>
    <name type="common">Parasitic roundworm</name>
    <dbReference type="NCBI Taxonomy" id="6339"/>
    <lineage>
        <taxon>Eukaryota</taxon>
        <taxon>Metazoa</taxon>
        <taxon>Ecdysozoa</taxon>
        <taxon>Nematoda</taxon>
        <taxon>Chromadorea</taxon>
        <taxon>Rhabditida</taxon>
        <taxon>Rhabditina</taxon>
        <taxon>Rhabditomorpha</taxon>
        <taxon>Strongyloidea</taxon>
        <taxon>Heligmosomidae</taxon>
        <taxon>Heligmosomoides</taxon>
    </lineage>
</organism>
<evidence type="ECO:0000313" key="5">
    <source>
        <dbReference type="WBParaSite" id="HPBE_0002125001-mRNA-1"/>
    </source>
</evidence>
<evidence type="ECO:0000256" key="1">
    <source>
        <dbReference type="SAM" id="MobiDB-lite"/>
    </source>
</evidence>
<gene>
    <name evidence="3" type="ORF">HPBE_LOCUS21249</name>
</gene>
<keyword evidence="2" id="KW-0812">Transmembrane</keyword>